<sequence>MLFQSNLGEISRKSSYQQYRCLEFVELNKNPAYDWIQIPRIAEKSHNIGQPTRASLKAVGNQKRIAIGHSATSAWIFVLSRERQVKARGHGYIQCRKVPRVERARELKAERGGEMVGWDLWVLRKMHANAPRED</sequence>
<comment type="caution">
    <text evidence="1">The sequence shown here is derived from an EMBL/GenBank/DDBJ whole genome shotgun (WGS) entry which is preliminary data.</text>
</comment>
<dbReference type="EMBL" id="CM056741">
    <property type="protein sequence ID" value="KAJ8682675.1"/>
    <property type="molecule type" value="Genomic_DNA"/>
</dbReference>
<keyword evidence="2" id="KW-1185">Reference proteome</keyword>
<accession>A0ACC2PGG5</accession>
<organism evidence="1 2">
    <name type="scientific">Eretmocerus hayati</name>
    <dbReference type="NCBI Taxonomy" id="131215"/>
    <lineage>
        <taxon>Eukaryota</taxon>
        <taxon>Metazoa</taxon>
        <taxon>Ecdysozoa</taxon>
        <taxon>Arthropoda</taxon>
        <taxon>Hexapoda</taxon>
        <taxon>Insecta</taxon>
        <taxon>Pterygota</taxon>
        <taxon>Neoptera</taxon>
        <taxon>Endopterygota</taxon>
        <taxon>Hymenoptera</taxon>
        <taxon>Apocrita</taxon>
        <taxon>Proctotrupomorpha</taxon>
        <taxon>Chalcidoidea</taxon>
        <taxon>Aphelinidae</taxon>
        <taxon>Aphelininae</taxon>
        <taxon>Eretmocerus</taxon>
    </lineage>
</organism>
<proteinExistence type="predicted"/>
<name>A0ACC2PGG5_9HYME</name>
<protein>
    <submittedName>
        <fullName evidence="1">Uncharacterized protein</fullName>
    </submittedName>
</protein>
<gene>
    <name evidence="1" type="ORF">QAD02_018467</name>
</gene>
<reference evidence="1" key="1">
    <citation type="submission" date="2023-04" db="EMBL/GenBank/DDBJ databases">
        <title>A chromosome-level genome assembly of the parasitoid wasp Eretmocerus hayati.</title>
        <authorList>
            <person name="Zhong Y."/>
            <person name="Liu S."/>
            <person name="Liu Y."/>
        </authorList>
    </citation>
    <scope>NUCLEOTIDE SEQUENCE</scope>
    <source>
        <strain evidence="1">ZJU_SS_LIU_2023</strain>
    </source>
</reference>
<dbReference type="Proteomes" id="UP001239111">
    <property type="component" value="Chromosome 1"/>
</dbReference>
<evidence type="ECO:0000313" key="2">
    <source>
        <dbReference type="Proteomes" id="UP001239111"/>
    </source>
</evidence>
<evidence type="ECO:0000313" key="1">
    <source>
        <dbReference type="EMBL" id="KAJ8682675.1"/>
    </source>
</evidence>